<proteinExistence type="predicted"/>
<protein>
    <submittedName>
        <fullName evidence="1">Uncharacterized protein</fullName>
    </submittedName>
</protein>
<gene>
    <name evidence="1" type="ORF">ACFFLH_00210</name>
</gene>
<dbReference type="Proteomes" id="UP001589628">
    <property type="component" value="Unassembled WGS sequence"/>
</dbReference>
<reference evidence="1 2" key="1">
    <citation type="submission" date="2024-09" db="EMBL/GenBank/DDBJ databases">
        <authorList>
            <person name="Sun Q."/>
            <person name="Mori K."/>
        </authorList>
    </citation>
    <scope>NUCLEOTIDE SEQUENCE [LARGE SCALE GENOMIC DNA]</scope>
    <source>
        <strain evidence="1 2">ATCC 51285</strain>
    </source>
</reference>
<comment type="caution">
    <text evidence="1">The sequence shown here is derived from an EMBL/GenBank/DDBJ whole genome shotgun (WGS) entry which is preliminary data.</text>
</comment>
<organism evidence="1 2">
    <name type="scientific">Balneatrix alpica</name>
    <dbReference type="NCBI Taxonomy" id="75684"/>
    <lineage>
        <taxon>Bacteria</taxon>
        <taxon>Pseudomonadati</taxon>
        <taxon>Pseudomonadota</taxon>
        <taxon>Gammaproteobacteria</taxon>
        <taxon>Oceanospirillales</taxon>
        <taxon>Balneatrichaceae</taxon>
        <taxon>Balneatrix</taxon>
    </lineage>
</organism>
<dbReference type="RefSeq" id="WP_027313517.1">
    <property type="nucleotide sequence ID" value="NZ_JBHLZN010000001.1"/>
</dbReference>
<name>A0ABV5Z6D5_9GAMM</name>
<sequence>MLTTSSIPIDLLSAAATELSLVSPPSLNGQSVLWLSHPLSGGMVRVWLAQGKRKDGAGLPQLTYFLYVEYCTLSGEHAYRCCEFASLEQAQSWLRQSLPSLPLPKLCPKRSRDWCQREGLIA</sequence>
<accession>A0ABV5Z6D5</accession>
<evidence type="ECO:0000313" key="2">
    <source>
        <dbReference type="Proteomes" id="UP001589628"/>
    </source>
</evidence>
<keyword evidence="2" id="KW-1185">Reference proteome</keyword>
<dbReference type="EMBL" id="JBHLZN010000001">
    <property type="protein sequence ID" value="MFB9884838.1"/>
    <property type="molecule type" value="Genomic_DNA"/>
</dbReference>
<evidence type="ECO:0000313" key="1">
    <source>
        <dbReference type="EMBL" id="MFB9884838.1"/>
    </source>
</evidence>